<proteinExistence type="predicted"/>
<reference evidence="2 3" key="1">
    <citation type="submission" date="2016-10" db="EMBL/GenBank/DDBJ databases">
        <authorList>
            <person name="Cai Z."/>
        </authorList>
    </citation>
    <scope>NUCLEOTIDE SEQUENCE [LARGE SCALE GENOMIC DNA]</scope>
</reference>
<evidence type="ECO:0000313" key="2">
    <source>
        <dbReference type="EMBL" id="SZX67586.1"/>
    </source>
</evidence>
<organism evidence="2 3">
    <name type="scientific">Tetradesmus obliquus</name>
    <name type="common">Green alga</name>
    <name type="synonym">Acutodesmus obliquus</name>
    <dbReference type="NCBI Taxonomy" id="3088"/>
    <lineage>
        <taxon>Eukaryota</taxon>
        <taxon>Viridiplantae</taxon>
        <taxon>Chlorophyta</taxon>
        <taxon>core chlorophytes</taxon>
        <taxon>Chlorophyceae</taxon>
        <taxon>CS clade</taxon>
        <taxon>Sphaeropleales</taxon>
        <taxon>Scenedesmaceae</taxon>
        <taxon>Tetradesmus</taxon>
    </lineage>
</organism>
<dbReference type="EMBL" id="FNXT01000804">
    <property type="protein sequence ID" value="SZX67586.1"/>
    <property type="molecule type" value="Genomic_DNA"/>
</dbReference>
<keyword evidence="3" id="KW-1185">Reference proteome</keyword>
<gene>
    <name evidence="2" type="ORF">BQ4739_LOCUS7968</name>
</gene>
<evidence type="ECO:0000313" key="3">
    <source>
        <dbReference type="Proteomes" id="UP000256970"/>
    </source>
</evidence>
<protein>
    <submittedName>
        <fullName evidence="2">Uncharacterized protein</fullName>
    </submittedName>
</protein>
<name>A0A383VT63_TETOB</name>
<sequence>MNAAPLFLGFAGKALLYLQKQQRILQAPAADLALISIICESLAAALKLPSSTPDIANNTKQQVHDAAPGLLKPLAKACTALADELQQALKQQQQQQQQQPSQGERSGLCGNSRRQQPAPQQQHQPAQLEEGLSVARGLQALWLDITLFELTKASCTALFAEALPRSTLLPTVKLVLVTLRAQDHPVAAAAGSSSSSSSARAAEEPLFIQMQSALALAVNIAQAITAGPYQQAELRQKHAVQQLLAAPELRQLMVAAAAWLTGLLHQQKQGRAAVDAASVVRSLSNSNAAATYTSAGSSSSSGGGGGKVPPHHARVLALLGMSAADPCRASSESARKFNKSMLAKCDVSLTEVLKALSSGLEMIVEGSPLLSKQRRTAETSGGVAYAASYYLVPRSSISSSSISSSSISISSTWQQLLPLLMGILGGTVLMWPAAEARAAAVAALMPAIGQDVGLWQQQVAAAAVSELVVQLGPAVLHAVQQQQRSQEDAKHCQFALYYWALAAANAVGAANHEHLAATIKQSTEAFAVSLCAAMRVLCAVTCSRASTAAAAANASSSAAAAAPDAAAAQVLWLLPVELTTALPPEALLSTVQQVATAAMAALHISKLAVSEDASAPNSEAAGSSSSSNAAEPEPAGHQYYFMVSLLLTAQKCASALRGACPRAALDVAASVGRNRIESSVRIAHTAWLQRQASRMSEAELRQLCFTWSSDELRARMWGPGTAAASDRELREVGK</sequence>
<evidence type="ECO:0000256" key="1">
    <source>
        <dbReference type="SAM" id="MobiDB-lite"/>
    </source>
</evidence>
<dbReference type="Proteomes" id="UP000256970">
    <property type="component" value="Unassembled WGS sequence"/>
</dbReference>
<accession>A0A383VT63</accession>
<feature type="region of interest" description="Disordered" evidence="1">
    <location>
        <begin position="91"/>
        <end position="127"/>
    </location>
</feature>
<feature type="compositionally biased region" description="Low complexity" evidence="1">
    <location>
        <begin position="115"/>
        <end position="127"/>
    </location>
</feature>
<dbReference type="AlphaFoldDB" id="A0A383VT63"/>
<feature type="compositionally biased region" description="Low complexity" evidence="1">
    <location>
        <begin position="91"/>
        <end position="102"/>
    </location>
</feature>
<dbReference type="STRING" id="3088.A0A383VT63"/>